<protein>
    <submittedName>
        <fullName evidence="2">XRE family transcriptional regulator</fullName>
    </submittedName>
</protein>
<accession>A0A415S5R3</accession>
<comment type="caution">
    <text evidence="2">The sequence shown here is derived from an EMBL/GenBank/DDBJ whole genome shotgun (WGS) entry which is preliminary data.</text>
</comment>
<proteinExistence type="predicted"/>
<name>A0A415S5R3_MEDGN</name>
<evidence type="ECO:0000313" key="3">
    <source>
        <dbReference type="Proteomes" id="UP000285610"/>
    </source>
</evidence>
<evidence type="ECO:0000259" key="1">
    <source>
        <dbReference type="Pfam" id="PF13443"/>
    </source>
</evidence>
<reference evidence="2 3" key="1">
    <citation type="submission" date="2018-08" db="EMBL/GenBank/DDBJ databases">
        <title>A genome reference for cultivated species of the human gut microbiota.</title>
        <authorList>
            <person name="Zou Y."/>
            <person name="Xue W."/>
            <person name="Luo G."/>
        </authorList>
    </citation>
    <scope>NUCLEOTIDE SEQUENCE [LARGE SCALE GENOMIC DNA]</scope>
    <source>
        <strain evidence="2 3">AF33-12</strain>
    </source>
</reference>
<dbReference type="EMBL" id="QRQE01000053">
    <property type="protein sequence ID" value="RHM71056.1"/>
    <property type="molecule type" value="Genomic_DNA"/>
</dbReference>
<dbReference type="Pfam" id="PF13443">
    <property type="entry name" value="HTH_26"/>
    <property type="match status" value="1"/>
</dbReference>
<dbReference type="Proteomes" id="UP000285610">
    <property type="component" value="Unassembled WGS sequence"/>
</dbReference>
<dbReference type="InterPro" id="IPR001387">
    <property type="entry name" value="Cro/C1-type_HTH"/>
</dbReference>
<gene>
    <name evidence="2" type="ORF">DWZ50_16330</name>
</gene>
<feature type="domain" description="HTH cro/C1-type" evidence="1">
    <location>
        <begin position="4"/>
        <end position="42"/>
    </location>
</feature>
<evidence type="ECO:0000313" key="2">
    <source>
        <dbReference type="EMBL" id="RHM71056.1"/>
    </source>
</evidence>
<organism evidence="2 3">
    <name type="scientific">Mediterraneibacter gnavus</name>
    <name type="common">Ruminococcus gnavus</name>
    <dbReference type="NCBI Taxonomy" id="33038"/>
    <lineage>
        <taxon>Bacteria</taxon>
        <taxon>Bacillati</taxon>
        <taxon>Bacillota</taxon>
        <taxon>Clostridia</taxon>
        <taxon>Lachnospirales</taxon>
        <taxon>Lachnospiraceae</taxon>
        <taxon>Mediterraneibacter</taxon>
    </lineage>
</organism>
<dbReference type="AlphaFoldDB" id="A0A415S5R3"/>
<sequence>MNQYHVSAGQLSRMRSNAHISTHTIDMLCNILDCQVDEILCFHKSN</sequence>